<evidence type="ECO:0000313" key="2">
    <source>
        <dbReference type="Proteomes" id="UP000886501"/>
    </source>
</evidence>
<gene>
    <name evidence="1" type="ORF">BDM02DRAFT_3260069</name>
</gene>
<protein>
    <submittedName>
        <fullName evidence="1">Uncharacterized protein</fullName>
    </submittedName>
</protein>
<accession>A0ACB6ZKK4</accession>
<sequence length="200" mass="22628">MGDLGEDIHRAASDQRHPRVCFQLKHKGRLLGVDTPDYPTKLDKVFGDREPKTRFERPDVRYATFETRGRMHFVDLDKLFPLVLSNAVARTQPGYVNASKLAIDGNYRRFLLAGGNTLGREGGTNRFAAWRCSSTEAEVIDGLRVEKESRKWAVVRRLVLTLDVIIYTLVREDGFDGLDLRIGPCRFEQQLVPLGIGVVV</sequence>
<proteinExistence type="predicted"/>
<evidence type="ECO:0000313" key="1">
    <source>
        <dbReference type="EMBL" id="KAF9649931.1"/>
    </source>
</evidence>
<keyword evidence="2" id="KW-1185">Reference proteome</keyword>
<reference evidence="1" key="2">
    <citation type="journal article" date="2020" name="Nat. Commun.">
        <title>Large-scale genome sequencing of mycorrhizal fungi provides insights into the early evolution of symbiotic traits.</title>
        <authorList>
            <person name="Miyauchi S."/>
            <person name="Kiss E."/>
            <person name="Kuo A."/>
            <person name="Drula E."/>
            <person name="Kohler A."/>
            <person name="Sanchez-Garcia M."/>
            <person name="Morin E."/>
            <person name="Andreopoulos B."/>
            <person name="Barry K.W."/>
            <person name="Bonito G."/>
            <person name="Buee M."/>
            <person name="Carver A."/>
            <person name="Chen C."/>
            <person name="Cichocki N."/>
            <person name="Clum A."/>
            <person name="Culley D."/>
            <person name="Crous P.W."/>
            <person name="Fauchery L."/>
            <person name="Girlanda M."/>
            <person name="Hayes R.D."/>
            <person name="Keri Z."/>
            <person name="LaButti K."/>
            <person name="Lipzen A."/>
            <person name="Lombard V."/>
            <person name="Magnuson J."/>
            <person name="Maillard F."/>
            <person name="Murat C."/>
            <person name="Nolan M."/>
            <person name="Ohm R.A."/>
            <person name="Pangilinan J."/>
            <person name="Pereira M.F."/>
            <person name="Perotto S."/>
            <person name="Peter M."/>
            <person name="Pfister S."/>
            <person name="Riley R."/>
            <person name="Sitrit Y."/>
            <person name="Stielow J.B."/>
            <person name="Szollosi G."/>
            <person name="Zifcakova L."/>
            <person name="Stursova M."/>
            <person name="Spatafora J.W."/>
            <person name="Tedersoo L."/>
            <person name="Vaario L.M."/>
            <person name="Yamada A."/>
            <person name="Yan M."/>
            <person name="Wang P."/>
            <person name="Xu J."/>
            <person name="Bruns T."/>
            <person name="Baldrian P."/>
            <person name="Vilgalys R."/>
            <person name="Dunand C."/>
            <person name="Henrissat B."/>
            <person name="Grigoriev I.V."/>
            <person name="Hibbett D."/>
            <person name="Nagy L.G."/>
            <person name="Martin F.M."/>
        </authorList>
    </citation>
    <scope>NUCLEOTIDE SEQUENCE</scope>
    <source>
        <strain evidence="1">P2</strain>
    </source>
</reference>
<comment type="caution">
    <text evidence="1">The sequence shown here is derived from an EMBL/GenBank/DDBJ whole genome shotgun (WGS) entry which is preliminary data.</text>
</comment>
<dbReference type="Proteomes" id="UP000886501">
    <property type="component" value="Unassembled WGS sequence"/>
</dbReference>
<name>A0ACB6ZKK4_THEGA</name>
<organism evidence="1 2">
    <name type="scientific">Thelephora ganbajun</name>
    <name type="common">Ganba fungus</name>
    <dbReference type="NCBI Taxonomy" id="370292"/>
    <lineage>
        <taxon>Eukaryota</taxon>
        <taxon>Fungi</taxon>
        <taxon>Dikarya</taxon>
        <taxon>Basidiomycota</taxon>
        <taxon>Agaricomycotina</taxon>
        <taxon>Agaricomycetes</taxon>
        <taxon>Thelephorales</taxon>
        <taxon>Thelephoraceae</taxon>
        <taxon>Thelephora</taxon>
    </lineage>
</organism>
<reference evidence="1" key="1">
    <citation type="submission" date="2019-10" db="EMBL/GenBank/DDBJ databases">
        <authorList>
            <consortium name="DOE Joint Genome Institute"/>
            <person name="Kuo A."/>
            <person name="Miyauchi S."/>
            <person name="Kiss E."/>
            <person name="Drula E."/>
            <person name="Kohler A."/>
            <person name="Sanchez-Garcia M."/>
            <person name="Andreopoulos B."/>
            <person name="Barry K.W."/>
            <person name="Bonito G."/>
            <person name="Buee M."/>
            <person name="Carver A."/>
            <person name="Chen C."/>
            <person name="Cichocki N."/>
            <person name="Clum A."/>
            <person name="Culley D."/>
            <person name="Crous P.W."/>
            <person name="Fauchery L."/>
            <person name="Girlanda M."/>
            <person name="Hayes R."/>
            <person name="Keri Z."/>
            <person name="Labutti K."/>
            <person name="Lipzen A."/>
            <person name="Lombard V."/>
            <person name="Magnuson J."/>
            <person name="Maillard F."/>
            <person name="Morin E."/>
            <person name="Murat C."/>
            <person name="Nolan M."/>
            <person name="Ohm R."/>
            <person name="Pangilinan J."/>
            <person name="Pereira M."/>
            <person name="Perotto S."/>
            <person name="Peter M."/>
            <person name="Riley R."/>
            <person name="Sitrit Y."/>
            <person name="Stielow B."/>
            <person name="Szollosi G."/>
            <person name="Zifcakova L."/>
            <person name="Stursova M."/>
            <person name="Spatafora J.W."/>
            <person name="Tedersoo L."/>
            <person name="Vaario L.-M."/>
            <person name="Yamada A."/>
            <person name="Yan M."/>
            <person name="Wang P."/>
            <person name="Xu J."/>
            <person name="Bruns T."/>
            <person name="Baldrian P."/>
            <person name="Vilgalys R."/>
            <person name="Henrissat B."/>
            <person name="Grigoriev I.V."/>
            <person name="Hibbett D."/>
            <person name="Nagy L.G."/>
            <person name="Martin F.M."/>
        </authorList>
    </citation>
    <scope>NUCLEOTIDE SEQUENCE</scope>
    <source>
        <strain evidence="1">P2</strain>
    </source>
</reference>
<dbReference type="EMBL" id="MU117991">
    <property type="protein sequence ID" value="KAF9649931.1"/>
    <property type="molecule type" value="Genomic_DNA"/>
</dbReference>